<evidence type="ECO:0000313" key="2">
    <source>
        <dbReference type="EMBL" id="OAA35500.1"/>
    </source>
</evidence>
<dbReference type="OrthoDB" id="5293596at2759"/>
<sequence>MARVTTPLLAGHLPGPNVTHDHPPHLRVTHSPWNWIPQRLLVKLRGLLVAWLSSSGILTAIHRFKEFRDHPIWFLIFHFGTVTFVLHFVFQIITFLWTFHHMYHPHIDSVQGRVSSAFVRATSLPSDLGNPRKQARFHMFYSTTTVFSLMNAISYWFVTRPHNPDATAIGGPFTDLFGHGWLRSFSIFSTYTMPAIAMLIETMFFNSIKRPQNLITHMLGLSGFSVLYLIWGAIGGHLSGCYPFYWLNPMFVGGIESVVAHCMGFVALAPLTFIMVQGFTALREGLTAPARSREV</sequence>
<comment type="caution">
    <text evidence="2">The sequence shown here is derived from an EMBL/GenBank/DDBJ whole genome shotgun (WGS) entry which is preliminary data.</text>
</comment>
<protein>
    <recommendedName>
        <fullName evidence="4">FAR-17a/AIG1-like protein</fullName>
    </recommendedName>
</protein>
<feature type="transmembrane region" description="Helical" evidence="1">
    <location>
        <begin position="185"/>
        <end position="205"/>
    </location>
</feature>
<keyword evidence="1" id="KW-0472">Membrane</keyword>
<keyword evidence="1" id="KW-1133">Transmembrane helix</keyword>
<name>A0A166X7I5_9HYPO</name>
<feature type="transmembrane region" description="Helical" evidence="1">
    <location>
        <begin position="40"/>
        <end position="61"/>
    </location>
</feature>
<evidence type="ECO:0008006" key="4">
    <source>
        <dbReference type="Google" id="ProtNLM"/>
    </source>
</evidence>
<evidence type="ECO:0000256" key="1">
    <source>
        <dbReference type="SAM" id="Phobius"/>
    </source>
</evidence>
<dbReference type="AlphaFoldDB" id="A0A166X7I5"/>
<keyword evidence="1" id="KW-0812">Transmembrane</keyword>
<dbReference type="Proteomes" id="UP000076863">
    <property type="component" value="Unassembled WGS sequence"/>
</dbReference>
<feature type="transmembrane region" description="Helical" evidence="1">
    <location>
        <begin position="73"/>
        <end position="99"/>
    </location>
</feature>
<dbReference type="EMBL" id="AZHA01000042">
    <property type="protein sequence ID" value="OAA35500.1"/>
    <property type="molecule type" value="Genomic_DNA"/>
</dbReference>
<gene>
    <name evidence="2" type="ORF">BBO_08724</name>
</gene>
<keyword evidence="3" id="KW-1185">Reference proteome</keyword>
<proteinExistence type="predicted"/>
<reference evidence="2 3" key="1">
    <citation type="journal article" date="2016" name="Genome Biol. Evol.">
        <title>Divergent and convergent evolution of fungal pathogenicity.</title>
        <authorList>
            <person name="Shang Y."/>
            <person name="Xiao G."/>
            <person name="Zheng P."/>
            <person name="Cen K."/>
            <person name="Zhan S."/>
            <person name="Wang C."/>
        </authorList>
    </citation>
    <scope>NUCLEOTIDE SEQUENCE [LARGE SCALE GENOMIC DNA]</scope>
    <source>
        <strain evidence="2 3">RCEF 3172</strain>
    </source>
</reference>
<feature type="transmembrane region" description="Helical" evidence="1">
    <location>
        <begin position="258"/>
        <end position="282"/>
    </location>
</feature>
<accession>A0A166X7I5</accession>
<organism evidence="2 3">
    <name type="scientific">Beauveria brongniartii RCEF 3172</name>
    <dbReference type="NCBI Taxonomy" id="1081107"/>
    <lineage>
        <taxon>Eukaryota</taxon>
        <taxon>Fungi</taxon>
        <taxon>Dikarya</taxon>
        <taxon>Ascomycota</taxon>
        <taxon>Pezizomycotina</taxon>
        <taxon>Sordariomycetes</taxon>
        <taxon>Hypocreomycetidae</taxon>
        <taxon>Hypocreales</taxon>
        <taxon>Cordycipitaceae</taxon>
        <taxon>Beauveria</taxon>
        <taxon>Beauveria brongniartii</taxon>
    </lineage>
</organism>
<feature type="transmembrane region" description="Helical" evidence="1">
    <location>
        <begin position="139"/>
        <end position="158"/>
    </location>
</feature>
<evidence type="ECO:0000313" key="3">
    <source>
        <dbReference type="Proteomes" id="UP000076863"/>
    </source>
</evidence>